<evidence type="ECO:0000313" key="3">
    <source>
        <dbReference type="Proteomes" id="UP000652176"/>
    </source>
</evidence>
<protein>
    <submittedName>
        <fullName evidence="2">Tail assembly protein</fullName>
    </submittedName>
</protein>
<evidence type="ECO:0000256" key="1">
    <source>
        <dbReference type="SAM" id="Phobius"/>
    </source>
</evidence>
<keyword evidence="1" id="KW-0472">Membrane</keyword>
<keyword evidence="3" id="KW-1185">Reference proteome</keyword>
<accession>A0ABR9D1E9</accession>
<dbReference type="RefSeq" id="WP_192375272.1">
    <property type="nucleotide sequence ID" value="NZ_CAJHIV010000001.1"/>
</dbReference>
<sequence length="190" mass="20179">MKTIRLLGDLEKYKPVWTLDVQTPAEALRAISVQRDGFLAECDAGHYVAVLVDINNQDNCRQVTGENALDPWADEELWIVPSAGGDVPAVIIGIATALGASAATAIAISAFVMQMALSLALSAVASLITGKKKNTPATQQERPENKPSFIADGVVNLTAAGHPHPILFGEVPDTGCMILSSDYWVEDIPV</sequence>
<dbReference type="EMBL" id="JACXSS010000001">
    <property type="protein sequence ID" value="MBD9356958.1"/>
    <property type="molecule type" value="Genomic_DNA"/>
</dbReference>
<dbReference type="Proteomes" id="UP000652176">
    <property type="component" value="Unassembled WGS sequence"/>
</dbReference>
<keyword evidence="1" id="KW-1133">Transmembrane helix</keyword>
<comment type="caution">
    <text evidence="2">The sequence shown here is derived from an EMBL/GenBank/DDBJ whole genome shotgun (WGS) entry which is preliminary data.</text>
</comment>
<keyword evidence="1" id="KW-0812">Transmembrane</keyword>
<gene>
    <name evidence="2" type="ORF">IE877_13905</name>
</gene>
<reference evidence="2 3" key="1">
    <citation type="submission" date="2020-09" db="EMBL/GenBank/DDBJ databases">
        <title>Methylomonas albis sp. nov. and Methylomonas fluvii sp. nov.: Two cold-adapted methanotrophs from the River Elbe and an amended description of Methylovulum psychrotolerans strain Eb1.</title>
        <authorList>
            <person name="Bussmann I.K."/>
            <person name="Klings K.-W."/>
            <person name="Warnstedt J."/>
            <person name="Hoppert M."/>
            <person name="Saborowski A."/>
            <person name="Horn F."/>
            <person name="Liebner S."/>
        </authorList>
    </citation>
    <scope>NUCLEOTIDE SEQUENCE [LARGE SCALE GENOMIC DNA]</scope>
    <source>
        <strain evidence="2 3">EbA</strain>
    </source>
</reference>
<name>A0ABR9D1E9_9GAMM</name>
<evidence type="ECO:0000313" key="2">
    <source>
        <dbReference type="EMBL" id="MBD9356958.1"/>
    </source>
</evidence>
<organism evidence="2 3">
    <name type="scientific">Methylomonas albis</name>
    <dbReference type="NCBI Taxonomy" id="1854563"/>
    <lineage>
        <taxon>Bacteria</taxon>
        <taxon>Pseudomonadati</taxon>
        <taxon>Pseudomonadota</taxon>
        <taxon>Gammaproteobacteria</taxon>
        <taxon>Methylococcales</taxon>
        <taxon>Methylococcaceae</taxon>
        <taxon>Methylomonas</taxon>
    </lineage>
</organism>
<feature type="transmembrane region" description="Helical" evidence="1">
    <location>
        <begin position="87"/>
        <end position="112"/>
    </location>
</feature>
<proteinExistence type="predicted"/>